<feature type="domain" description="Clr5" evidence="2">
    <location>
        <begin position="7"/>
        <end position="57"/>
    </location>
</feature>
<proteinExistence type="predicted"/>
<feature type="compositionally biased region" description="Low complexity" evidence="1">
    <location>
        <begin position="143"/>
        <end position="154"/>
    </location>
</feature>
<protein>
    <recommendedName>
        <fullName evidence="2">Clr5 domain-containing protein</fullName>
    </recommendedName>
</protein>
<dbReference type="InterPro" id="IPR025676">
    <property type="entry name" value="Clr5_dom"/>
</dbReference>
<dbReference type="AlphaFoldDB" id="A0A9P4IDF9"/>
<organism evidence="3 4">
    <name type="scientific">Rhizodiscina lignyota</name>
    <dbReference type="NCBI Taxonomy" id="1504668"/>
    <lineage>
        <taxon>Eukaryota</taxon>
        <taxon>Fungi</taxon>
        <taxon>Dikarya</taxon>
        <taxon>Ascomycota</taxon>
        <taxon>Pezizomycotina</taxon>
        <taxon>Dothideomycetes</taxon>
        <taxon>Pleosporomycetidae</taxon>
        <taxon>Aulographales</taxon>
        <taxon>Rhizodiscinaceae</taxon>
        <taxon>Rhizodiscina</taxon>
    </lineage>
</organism>
<evidence type="ECO:0000259" key="2">
    <source>
        <dbReference type="Pfam" id="PF14420"/>
    </source>
</evidence>
<name>A0A9P4IDF9_9PEZI</name>
<comment type="caution">
    <text evidence="3">The sequence shown here is derived from an EMBL/GenBank/DDBJ whole genome shotgun (WGS) entry which is preliminary data.</text>
</comment>
<reference evidence="3" key="1">
    <citation type="journal article" date="2020" name="Stud. Mycol.">
        <title>101 Dothideomycetes genomes: a test case for predicting lifestyles and emergence of pathogens.</title>
        <authorList>
            <person name="Haridas S."/>
            <person name="Albert R."/>
            <person name="Binder M."/>
            <person name="Bloem J."/>
            <person name="Labutti K."/>
            <person name="Salamov A."/>
            <person name="Andreopoulos B."/>
            <person name="Baker S."/>
            <person name="Barry K."/>
            <person name="Bills G."/>
            <person name="Bluhm B."/>
            <person name="Cannon C."/>
            <person name="Castanera R."/>
            <person name="Culley D."/>
            <person name="Daum C."/>
            <person name="Ezra D."/>
            <person name="Gonzalez J."/>
            <person name="Henrissat B."/>
            <person name="Kuo A."/>
            <person name="Liang C."/>
            <person name="Lipzen A."/>
            <person name="Lutzoni F."/>
            <person name="Magnuson J."/>
            <person name="Mondo S."/>
            <person name="Nolan M."/>
            <person name="Ohm R."/>
            <person name="Pangilinan J."/>
            <person name="Park H.-J."/>
            <person name="Ramirez L."/>
            <person name="Alfaro M."/>
            <person name="Sun H."/>
            <person name="Tritt A."/>
            <person name="Yoshinaga Y."/>
            <person name="Zwiers L.-H."/>
            <person name="Turgeon B."/>
            <person name="Goodwin S."/>
            <person name="Spatafora J."/>
            <person name="Crous P."/>
            <person name="Grigoriev I."/>
        </authorList>
    </citation>
    <scope>NUCLEOTIDE SEQUENCE</scope>
    <source>
        <strain evidence="3">CBS 133067</strain>
    </source>
</reference>
<dbReference type="EMBL" id="ML978125">
    <property type="protein sequence ID" value="KAF2099560.1"/>
    <property type="molecule type" value="Genomic_DNA"/>
</dbReference>
<dbReference type="Pfam" id="PF14420">
    <property type="entry name" value="Clr5"/>
    <property type="match status" value="1"/>
</dbReference>
<keyword evidence="4" id="KW-1185">Reference proteome</keyword>
<dbReference type="Proteomes" id="UP000799772">
    <property type="component" value="Unassembled WGS sequence"/>
</dbReference>
<evidence type="ECO:0000313" key="3">
    <source>
        <dbReference type="EMBL" id="KAF2099560.1"/>
    </source>
</evidence>
<sequence length="562" mass="65049">MGRKYTTREWDARKDLIKELYWNQRRPIKEVCSALHTEGFEVSERMLRHRIKQWKLDRKNKESEMRTAIQLLIDSGITDWSEKEPKFRIRHCIVPLHEVLHYFYRRGISDPFGWLKGLPEERCQPSPDVELMIEESPVSPVASDSGDSIESSLSTTEDVEHRDGEIQSILRPEKCSLQQWHKRSRIPFQLGAEAALPLEFRLNEELIWHAASYCSRYLQSPQAMSDSEWAVHMLTTHGTFGAQMQDGIFFAPQHNPHRAFAHFNNAFEMAHLLLSEESPFAFAQVFTVMCELATHSEESSRSQRTFQERAVLQEVNQSLIKYLSDLAAIRLSASHPLVAFLSALRKAEHISDSIVRLMRKMIDIFTEENSEMGWKKMYLKERYCDCLYYTGISGERQALRLQLLEEQEAFYGKVRGNVLYTLTNVAEDCLENFQTAKAEALYRDAIDRANTNRSGFARSKIRFAALEGLAKVAIMNVDLDTVAARLKCNSVGITQDLQRLNGIKLRRLNEAAGYLEQAEDEARVWFCPTNRRTIRIGQMRQRVLKEILDLEISCAETSERIW</sequence>
<feature type="region of interest" description="Disordered" evidence="1">
    <location>
        <begin position="139"/>
        <end position="164"/>
    </location>
</feature>
<evidence type="ECO:0000313" key="4">
    <source>
        <dbReference type="Proteomes" id="UP000799772"/>
    </source>
</evidence>
<accession>A0A9P4IDF9</accession>
<evidence type="ECO:0000256" key="1">
    <source>
        <dbReference type="SAM" id="MobiDB-lite"/>
    </source>
</evidence>
<gene>
    <name evidence="3" type="ORF">NA57DRAFT_75061</name>
</gene>
<dbReference type="OrthoDB" id="194358at2759"/>